<accession>A0A5Q3Q7I8</accession>
<evidence type="ECO:0000313" key="2">
    <source>
        <dbReference type="EMBL" id="QGK69790.1"/>
    </source>
</evidence>
<dbReference type="Gene3D" id="3.20.20.100">
    <property type="entry name" value="NADP-dependent oxidoreductase domain"/>
    <property type="match status" value="1"/>
</dbReference>
<protein>
    <submittedName>
        <fullName evidence="2">Aldo/keto reductase</fullName>
    </submittedName>
</protein>
<dbReference type="KEGG" id="sace:GIY23_09895"/>
<keyword evidence="3" id="KW-1185">Reference proteome</keyword>
<dbReference type="PANTHER" id="PTHR43312">
    <property type="entry name" value="D-THREO-ALDOSE 1-DEHYDROGENASE"/>
    <property type="match status" value="1"/>
</dbReference>
<dbReference type="SUPFAM" id="SSF51430">
    <property type="entry name" value="NAD(P)-linked oxidoreductase"/>
    <property type="match status" value="1"/>
</dbReference>
<reference evidence="3" key="1">
    <citation type="submission" date="2019-11" db="EMBL/GenBank/DDBJ databases">
        <title>The complete genome sequence of Saccharopolyspora sp. E2A.</title>
        <authorList>
            <person name="Zhang G."/>
        </authorList>
    </citation>
    <scope>NUCLEOTIDE SEQUENCE [LARGE SCALE GENOMIC DNA]</scope>
    <source>
        <strain evidence="3">E2A</strain>
    </source>
</reference>
<dbReference type="EMBL" id="CP045929">
    <property type="protein sequence ID" value="QGK69790.1"/>
    <property type="molecule type" value="Genomic_DNA"/>
</dbReference>
<evidence type="ECO:0000259" key="1">
    <source>
        <dbReference type="Pfam" id="PF00248"/>
    </source>
</evidence>
<dbReference type="InterPro" id="IPR036812">
    <property type="entry name" value="NAD(P)_OxRdtase_dom_sf"/>
</dbReference>
<dbReference type="InterPro" id="IPR053135">
    <property type="entry name" value="AKR2_Oxidoreductase"/>
</dbReference>
<dbReference type="PANTHER" id="PTHR43312:SF1">
    <property type="entry name" value="NADP-DEPENDENT OXIDOREDUCTASE DOMAIN-CONTAINING PROTEIN"/>
    <property type="match status" value="1"/>
</dbReference>
<dbReference type="InterPro" id="IPR023210">
    <property type="entry name" value="NADP_OxRdtase_dom"/>
</dbReference>
<name>A0A5Q3Q7I8_9PSEU</name>
<proteinExistence type="predicted"/>
<feature type="domain" description="NADP-dependent oxidoreductase" evidence="1">
    <location>
        <begin position="47"/>
        <end position="295"/>
    </location>
</feature>
<dbReference type="Pfam" id="PF00248">
    <property type="entry name" value="Aldo_ket_red"/>
    <property type="match status" value="1"/>
</dbReference>
<gene>
    <name evidence="2" type="ORF">GIY23_09895</name>
</gene>
<dbReference type="Proteomes" id="UP000371041">
    <property type="component" value="Chromosome"/>
</dbReference>
<evidence type="ECO:0000313" key="3">
    <source>
        <dbReference type="Proteomes" id="UP000371041"/>
    </source>
</evidence>
<dbReference type="AlphaFoldDB" id="A0A5Q3Q7I8"/>
<sequence length="319" mass="34699">MTAHRVERPAIERIGVGLAALGRPAYLNVGAPALSPQHRTVDAMRDLTAVVLDSAYANGVRWVDAARSYGSAEEFLSSWLHRRGHGDVTVSSKWGYAYVAEWRQETEVHEVKEHSVERLHTQWDETRALLGDRVSLYQVHSLTTDSPLFEDLALQHRLANLRDEGVRVGFSTSGARQADTVERAWDLEVGGAQLFSAVQSTWNALEPSVGNALAEVHHGGWTVLVKESLANGRLAVDPPQLVSALAESYGVGSDAVALAYVLDQPWVDVVLVGPSSVSQLESNLTSTTVRLSATDRDVLAAVATDPATYWGTRASLPWD</sequence>
<dbReference type="RefSeq" id="WP_154076383.1">
    <property type="nucleotide sequence ID" value="NZ_CP045929.1"/>
</dbReference>
<organism evidence="2 3">
    <name type="scientific">Allosaccharopolyspora coralli</name>
    <dbReference type="NCBI Taxonomy" id="2665642"/>
    <lineage>
        <taxon>Bacteria</taxon>
        <taxon>Bacillati</taxon>
        <taxon>Actinomycetota</taxon>
        <taxon>Actinomycetes</taxon>
        <taxon>Pseudonocardiales</taxon>
        <taxon>Pseudonocardiaceae</taxon>
        <taxon>Allosaccharopolyspora</taxon>
    </lineage>
</organism>